<gene>
    <name evidence="1" type="ORF">LCGC14_1919570</name>
</gene>
<accession>A0A0F9GEI9</accession>
<name>A0A0F9GEI9_9ZZZZ</name>
<feature type="non-terminal residue" evidence="1">
    <location>
        <position position="1"/>
    </location>
</feature>
<organism evidence="1">
    <name type="scientific">marine sediment metagenome</name>
    <dbReference type="NCBI Taxonomy" id="412755"/>
    <lineage>
        <taxon>unclassified sequences</taxon>
        <taxon>metagenomes</taxon>
        <taxon>ecological metagenomes</taxon>
    </lineage>
</organism>
<protein>
    <submittedName>
        <fullName evidence="1">Uncharacterized protein</fullName>
    </submittedName>
</protein>
<evidence type="ECO:0000313" key="1">
    <source>
        <dbReference type="EMBL" id="KKL88946.1"/>
    </source>
</evidence>
<proteinExistence type="predicted"/>
<reference evidence="1" key="1">
    <citation type="journal article" date="2015" name="Nature">
        <title>Complex archaea that bridge the gap between prokaryotes and eukaryotes.</title>
        <authorList>
            <person name="Spang A."/>
            <person name="Saw J.H."/>
            <person name="Jorgensen S.L."/>
            <person name="Zaremba-Niedzwiedzka K."/>
            <person name="Martijn J."/>
            <person name="Lind A.E."/>
            <person name="van Eijk R."/>
            <person name="Schleper C."/>
            <person name="Guy L."/>
            <person name="Ettema T.J."/>
        </authorList>
    </citation>
    <scope>NUCLEOTIDE SEQUENCE</scope>
</reference>
<comment type="caution">
    <text evidence="1">The sequence shown here is derived from an EMBL/GenBank/DDBJ whole genome shotgun (WGS) entry which is preliminary data.</text>
</comment>
<dbReference type="EMBL" id="LAZR01020418">
    <property type="protein sequence ID" value="KKL88946.1"/>
    <property type="molecule type" value="Genomic_DNA"/>
</dbReference>
<sequence length="63" mass="7387">KHRVTYQRGGLGRAIFDLFDKHGVDNVSFERALKAAKKAKPDTTYGKAYFSWHRNDYKNKRDL</sequence>
<dbReference type="AlphaFoldDB" id="A0A0F9GEI9"/>